<reference evidence="1 2" key="1">
    <citation type="journal article" date="2016" name="Nat. Commun.">
        <title>Thousands of microbial genomes shed light on interconnected biogeochemical processes in an aquifer system.</title>
        <authorList>
            <person name="Anantharaman K."/>
            <person name="Brown C.T."/>
            <person name="Hug L.A."/>
            <person name="Sharon I."/>
            <person name="Castelle C.J."/>
            <person name="Probst A.J."/>
            <person name="Thomas B.C."/>
            <person name="Singh A."/>
            <person name="Wilkins M.J."/>
            <person name="Karaoz U."/>
            <person name="Brodie E.L."/>
            <person name="Williams K.H."/>
            <person name="Hubbard S.S."/>
            <person name="Banfield J.F."/>
        </authorList>
    </citation>
    <scope>NUCLEOTIDE SEQUENCE [LARGE SCALE GENOMIC DNA]</scope>
</reference>
<sequence>MEFDQLLKQASEFRVVGHDGSEIAQAGPTNVRRGLDSEDAVDIVIADCSHCEATLVADFSQGQFVPREGGLA</sequence>
<protein>
    <submittedName>
        <fullName evidence="1">Uncharacterized protein</fullName>
    </submittedName>
</protein>
<name>A0A1F7Y3I9_9BACT</name>
<dbReference type="AlphaFoldDB" id="A0A1F7Y3I9"/>
<evidence type="ECO:0000313" key="2">
    <source>
        <dbReference type="Proteomes" id="UP000178419"/>
    </source>
</evidence>
<accession>A0A1F7Y3I9</accession>
<dbReference type="Proteomes" id="UP000178419">
    <property type="component" value="Unassembled WGS sequence"/>
</dbReference>
<evidence type="ECO:0000313" key="1">
    <source>
        <dbReference type="EMBL" id="OGM21883.1"/>
    </source>
</evidence>
<proteinExistence type="predicted"/>
<comment type="caution">
    <text evidence="1">The sequence shown here is derived from an EMBL/GenBank/DDBJ whole genome shotgun (WGS) entry which is preliminary data.</text>
</comment>
<dbReference type="EMBL" id="MGGE01000002">
    <property type="protein sequence ID" value="OGM21883.1"/>
    <property type="molecule type" value="Genomic_DNA"/>
</dbReference>
<gene>
    <name evidence="1" type="ORF">A2714_04135</name>
</gene>
<organism evidence="1 2">
    <name type="scientific">Candidatus Woesebacteria bacterium RIFCSPHIGHO2_01_FULL_38_9</name>
    <dbReference type="NCBI Taxonomy" id="1802492"/>
    <lineage>
        <taxon>Bacteria</taxon>
        <taxon>Candidatus Woeseibacteriota</taxon>
    </lineage>
</organism>